<name>A0A080LV90_9PROT</name>
<dbReference type="EMBL" id="JDVG02000378">
    <property type="protein sequence ID" value="KFB72518.1"/>
    <property type="molecule type" value="Genomic_DNA"/>
</dbReference>
<gene>
    <name evidence="1" type="ORF">AW09_002300</name>
</gene>
<reference evidence="1 2" key="1">
    <citation type="submission" date="2014-02" db="EMBL/GenBank/DDBJ databases">
        <title>Expanding our view of genomic diversity in Candidatus Accumulibacter clades.</title>
        <authorList>
            <person name="Skennerton C.T."/>
            <person name="Barr J.J."/>
            <person name="Slater F.R."/>
            <person name="Bond P.L."/>
            <person name="Tyson G.W."/>
        </authorList>
    </citation>
    <scope>NUCLEOTIDE SEQUENCE [LARGE SCALE GENOMIC DNA]</scope>
    <source>
        <strain evidence="2">BA-91</strain>
    </source>
</reference>
<evidence type="ECO:0000313" key="2">
    <source>
        <dbReference type="Proteomes" id="UP000020077"/>
    </source>
</evidence>
<proteinExistence type="predicted"/>
<organism evidence="1 2">
    <name type="scientific">Candidatus Accumulibacter phosphatis</name>
    <dbReference type="NCBI Taxonomy" id="327160"/>
    <lineage>
        <taxon>Bacteria</taxon>
        <taxon>Pseudomonadati</taxon>
        <taxon>Pseudomonadota</taxon>
        <taxon>Betaproteobacteria</taxon>
        <taxon>Candidatus Accumulibacter</taxon>
    </lineage>
</organism>
<comment type="caution">
    <text evidence="1">The sequence shown here is derived from an EMBL/GenBank/DDBJ whole genome shotgun (WGS) entry which is preliminary data.</text>
</comment>
<protein>
    <submittedName>
        <fullName evidence="1">Uncharacterized protein</fullName>
    </submittedName>
</protein>
<dbReference type="Proteomes" id="UP000020077">
    <property type="component" value="Unassembled WGS sequence"/>
</dbReference>
<accession>A0A080LV90</accession>
<dbReference type="AlphaFoldDB" id="A0A080LV90"/>
<sequence length="95" mass="10030">MNVDIERLVITLQGFPAGIGEHLPEQLDGALQRRLSELQPGTLGSGLATLDLGVIDAPAHADAQTLCKLIAARLGEWVTHAHDPASAQTEAGEDR</sequence>
<evidence type="ECO:0000313" key="1">
    <source>
        <dbReference type="EMBL" id="KFB72518.1"/>
    </source>
</evidence>